<accession>A0ABV1TUB2</accession>
<dbReference type="EMBL" id="JBEOZM010000033">
    <property type="protein sequence ID" value="MER6273611.1"/>
    <property type="molecule type" value="Genomic_DNA"/>
</dbReference>
<sequence length="43" mass="4515">MTPGHAPAVLAVVCWAVGLVQYLLTAALVLARCWCGQCSRKAS</sequence>
<dbReference type="Proteomes" id="UP001490365">
    <property type="component" value="Unassembled WGS sequence"/>
</dbReference>
<organism evidence="1 2">
    <name type="scientific">Streptomyces sp. 900105755</name>
    <dbReference type="NCBI Taxonomy" id="3154389"/>
    <lineage>
        <taxon>Bacteria</taxon>
        <taxon>Bacillati</taxon>
        <taxon>Actinomycetota</taxon>
        <taxon>Actinomycetes</taxon>
        <taxon>Kitasatosporales</taxon>
        <taxon>Streptomycetaceae</taxon>
        <taxon>Streptomyces</taxon>
    </lineage>
</organism>
<protein>
    <submittedName>
        <fullName evidence="1">Uncharacterized protein</fullName>
    </submittedName>
</protein>
<evidence type="ECO:0000313" key="1">
    <source>
        <dbReference type="EMBL" id="MER6273611.1"/>
    </source>
</evidence>
<reference evidence="1 2" key="1">
    <citation type="submission" date="2024-06" db="EMBL/GenBank/DDBJ databases">
        <title>The Natural Products Discovery Center: Release of the First 8490 Sequenced Strains for Exploring Actinobacteria Biosynthetic Diversity.</title>
        <authorList>
            <person name="Kalkreuter E."/>
            <person name="Kautsar S.A."/>
            <person name="Yang D."/>
            <person name="Bader C.D."/>
            <person name="Teijaro C.N."/>
            <person name="Fluegel L."/>
            <person name="Davis C.M."/>
            <person name="Simpson J.R."/>
            <person name="Lauterbach L."/>
            <person name="Steele A.D."/>
            <person name="Gui C."/>
            <person name="Meng S."/>
            <person name="Li G."/>
            <person name="Viehrig K."/>
            <person name="Ye F."/>
            <person name="Su P."/>
            <person name="Kiefer A.F."/>
            <person name="Nichols A."/>
            <person name="Cepeda A.J."/>
            <person name="Yan W."/>
            <person name="Fan B."/>
            <person name="Jiang Y."/>
            <person name="Adhikari A."/>
            <person name="Zheng C.-J."/>
            <person name="Schuster L."/>
            <person name="Cowan T.M."/>
            <person name="Smanski M.J."/>
            <person name="Chevrette M.G."/>
            <person name="De Carvalho L.P.S."/>
            <person name="Shen B."/>
        </authorList>
    </citation>
    <scope>NUCLEOTIDE SEQUENCE [LARGE SCALE GENOMIC DNA]</scope>
    <source>
        <strain evidence="1 2">NPDC001694</strain>
    </source>
</reference>
<keyword evidence="2" id="KW-1185">Reference proteome</keyword>
<name>A0ABV1TUB2_9ACTN</name>
<comment type="caution">
    <text evidence="1">The sequence shown here is derived from an EMBL/GenBank/DDBJ whole genome shotgun (WGS) entry which is preliminary data.</text>
</comment>
<proteinExistence type="predicted"/>
<dbReference type="RefSeq" id="WP_351961869.1">
    <property type="nucleotide sequence ID" value="NZ_JBEOZM010000033.1"/>
</dbReference>
<gene>
    <name evidence="1" type="ORF">ABT211_41085</name>
</gene>
<evidence type="ECO:0000313" key="2">
    <source>
        <dbReference type="Proteomes" id="UP001490365"/>
    </source>
</evidence>